<reference evidence="3" key="2">
    <citation type="submission" date="2020-05" db="UniProtKB">
        <authorList>
            <consortium name="EnsemblMetazoa"/>
        </authorList>
    </citation>
    <scope>IDENTIFICATION</scope>
    <source>
        <strain evidence="3">FAR1</strain>
    </source>
</reference>
<organism evidence="3 4">
    <name type="scientific">Anopheles farauti</name>
    <dbReference type="NCBI Taxonomy" id="69004"/>
    <lineage>
        <taxon>Eukaryota</taxon>
        <taxon>Metazoa</taxon>
        <taxon>Ecdysozoa</taxon>
        <taxon>Arthropoda</taxon>
        <taxon>Hexapoda</taxon>
        <taxon>Insecta</taxon>
        <taxon>Pterygota</taxon>
        <taxon>Neoptera</taxon>
        <taxon>Endopterygota</taxon>
        <taxon>Diptera</taxon>
        <taxon>Nematocera</taxon>
        <taxon>Culicoidea</taxon>
        <taxon>Culicidae</taxon>
        <taxon>Anophelinae</taxon>
        <taxon>Anopheles</taxon>
    </lineage>
</organism>
<dbReference type="AlphaFoldDB" id="A0A182Q8A3"/>
<feature type="compositionally biased region" description="Pro residues" evidence="1">
    <location>
        <begin position="12"/>
        <end position="23"/>
    </location>
</feature>
<keyword evidence="2" id="KW-0472">Membrane</keyword>
<dbReference type="VEuPathDB" id="VectorBase:AFAF005028"/>
<dbReference type="Proteomes" id="UP000075886">
    <property type="component" value="Unassembled WGS sequence"/>
</dbReference>
<feature type="region of interest" description="Disordered" evidence="1">
    <location>
        <begin position="1"/>
        <end position="23"/>
    </location>
</feature>
<feature type="transmembrane region" description="Helical" evidence="2">
    <location>
        <begin position="234"/>
        <end position="267"/>
    </location>
</feature>
<name>A0A182Q8A3_9DIPT</name>
<evidence type="ECO:0000256" key="1">
    <source>
        <dbReference type="SAM" id="MobiDB-lite"/>
    </source>
</evidence>
<evidence type="ECO:0000313" key="3">
    <source>
        <dbReference type="EnsemblMetazoa" id="AFAF005028-PA"/>
    </source>
</evidence>
<evidence type="ECO:0000313" key="4">
    <source>
        <dbReference type="Proteomes" id="UP000075886"/>
    </source>
</evidence>
<evidence type="ECO:0000256" key="2">
    <source>
        <dbReference type="SAM" id="Phobius"/>
    </source>
</evidence>
<keyword evidence="2" id="KW-0812">Transmembrane</keyword>
<dbReference type="EnsemblMetazoa" id="AFAF005028-RA">
    <property type="protein sequence ID" value="AFAF005028-PA"/>
    <property type="gene ID" value="AFAF005028"/>
</dbReference>
<dbReference type="EMBL" id="AXCN02000286">
    <property type="status" value="NOT_ANNOTATED_CDS"/>
    <property type="molecule type" value="Genomic_DNA"/>
</dbReference>
<keyword evidence="4" id="KW-1185">Reference proteome</keyword>
<keyword evidence="2" id="KW-1133">Transmembrane helix</keyword>
<protein>
    <submittedName>
        <fullName evidence="3">Uncharacterized protein</fullName>
    </submittedName>
</protein>
<sequence length="320" mass="34086">MIGSSSPAVGGPGPPAPLPEPLGPPGPRLFVPADIRRDTSFADASLPIPLLSFAELIDELEEPDVACIRIRWFVVVLLLLPPLDECWPAAIDEGAPLLVAPVVPPLLPPPPFCCDFIIDGADADDEGVEDAVAEIVVAAVGDWGEETEEEMAVPPPPRRKASRSSSAGPDTAAAGLELVDDGEAAILWNISSVSVSSSPVDANPLPPTPPLPRAFAISSCVNTLLLRSVLSRVVAVWAAVSSVSMSASVLFTFNIFCVMSVSMHLVWRPISFRLSWAGTYRFVRNTHGANTIASELADMRLYCSSFATNARWKINRSNKQ</sequence>
<reference evidence="4" key="1">
    <citation type="submission" date="2014-01" db="EMBL/GenBank/DDBJ databases">
        <title>The Genome Sequence of Anopheles farauti FAR1 (V2).</title>
        <authorList>
            <consortium name="The Broad Institute Genomics Platform"/>
            <person name="Neafsey D.E."/>
            <person name="Besansky N."/>
            <person name="Howell P."/>
            <person name="Walton C."/>
            <person name="Young S.K."/>
            <person name="Zeng Q."/>
            <person name="Gargeya S."/>
            <person name="Fitzgerald M."/>
            <person name="Haas B."/>
            <person name="Abouelleil A."/>
            <person name="Allen A.W."/>
            <person name="Alvarado L."/>
            <person name="Arachchi H.M."/>
            <person name="Berlin A.M."/>
            <person name="Chapman S.B."/>
            <person name="Gainer-Dewar J."/>
            <person name="Goldberg J."/>
            <person name="Griggs A."/>
            <person name="Gujja S."/>
            <person name="Hansen M."/>
            <person name="Howarth C."/>
            <person name="Imamovic A."/>
            <person name="Ireland A."/>
            <person name="Larimer J."/>
            <person name="McCowan C."/>
            <person name="Murphy C."/>
            <person name="Pearson M."/>
            <person name="Poon T.W."/>
            <person name="Priest M."/>
            <person name="Roberts A."/>
            <person name="Saif S."/>
            <person name="Shea T."/>
            <person name="Sisk P."/>
            <person name="Sykes S."/>
            <person name="Wortman J."/>
            <person name="Nusbaum C."/>
            <person name="Birren B."/>
        </authorList>
    </citation>
    <scope>NUCLEOTIDE SEQUENCE [LARGE SCALE GENOMIC DNA]</scope>
    <source>
        <strain evidence="4">FAR1</strain>
    </source>
</reference>
<feature type="region of interest" description="Disordered" evidence="1">
    <location>
        <begin position="146"/>
        <end position="172"/>
    </location>
</feature>
<accession>A0A182Q8A3</accession>
<proteinExistence type="predicted"/>